<evidence type="ECO:0000256" key="2">
    <source>
        <dbReference type="SAM" id="MobiDB-lite"/>
    </source>
</evidence>
<comment type="caution">
    <text evidence="5">The sequence shown here is derived from an EMBL/GenBank/DDBJ whole genome shotgun (WGS) entry which is preliminary data.</text>
</comment>
<evidence type="ECO:0000256" key="3">
    <source>
        <dbReference type="SAM" id="Phobius"/>
    </source>
</evidence>
<feature type="domain" description="YknX-like C-terminal permuted SH3-like" evidence="4">
    <location>
        <begin position="317"/>
        <end position="383"/>
    </location>
</feature>
<dbReference type="Gene3D" id="2.40.420.20">
    <property type="match status" value="1"/>
</dbReference>
<evidence type="ECO:0000313" key="6">
    <source>
        <dbReference type="Proteomes" id="UP000664545"/>
    </source>
</evidence>
<protein>
    <submittedName>
        <fullName evidence="5">Efflux RND transporter periplasmic adaptor subunit</fullName>
    </submittedName>
</protein>
<evidence type="ECO:0000259" key="4">
    <source>
        <dbReference type="Pfam" id="PF25989"/>
    </source>
</evidence>
<dbReference type="Gene3D" id="2.40.50.100">
    <property type="match status" value="1"/>
</dbReference>
<dbReference type="InterPro" id="IPR058637">
    <property type="entry name" value="YknX-like_C"/>
</dbReference>
<name>A0A939DA11_CLOAM</name>
<dbReference type="GO" id="GO:0015562">
    <property type="term" value="F:efflux transmembrane transporter activity"/>
    <property type="evidence" value="ECO:0007669"/>
    <property type="project" value="TreeGrafter"/>
</dbReference>
<dbReference type="Gene3D" id="2.40.30.170">
    <property type="match status" value="1"/>
</dbReference>
<dbReference type="RefSeq" id="WP_206582756.1">
    <property type="nucleotide sequence ID" value="NZ_JAFJZZ010000005.1"/>
</dbReference>
<comment type="similarity">
    <text evidence="1">Belongs to the membrane fusion protein (MFP) (TC 8.A.1) family.</text>
</comment>
<dbReference type="SUPFAM" id="SSF111369">
    <property type="entry name" value="HlyD-like secretion proteins"/>
    <property type="match status" value="1"/>
</dbReference>
<feature type="compositionally biased region" description="Basic and acidic residues" evidence="2">
    <location>
        <begin position="378"/>
        <end position="389"/>
    </location>
</feature>
<evidence type="ECO:0000256" key="1">
    <source>
        <dbReference type="ARBA" id="ARBA00009477"/>
    </source>
</evidence>
<dbReference type="Proteomes" id="UP000664545">
    <property type="component" value="Unassembled WGS sequence"/>
</dbReference>
<organism evidence="5 6">
    <name type="scientific">Clostridium aminobutyricum</name>
    <dbReference type="NCBI Taxonomy" id="33953"/>
    <lineage>
        <taxon>Bacteria</taxon>
        <taxon>Bacillati</taxon>
        <taxon>Bacillota</taxon>
        <taxon>Clostridia</taxon>
        <taxon>Eubacteriales</taxon>
        <taxon>Clostridiaceae</taxon>
        <taxon>Clostridium</taxon>
    </lineage>
</organism>
<dbReference type="GO" id="GO:1990281">
    <property type="term" value="C:efflux pump complex"/>
    <property type="evidence" value="ECO:0007669"/>
    <property type="project" value="TreeGrafter"/>
</dbReference>
<evidence type="ECO:0000313" key="5">
    <source>
        <dbReference type="EMBL" id="MBN7773916.1"/>
    </source>
</evidence>
<keyword evidence="3" id="KW-1133">Transmembrane helix</keyword>
<keyword evidence="3" id="KW-0472">Membrane</keyword>
<dbReference type="InterPro" id="IPR006143">
    <property type="entry name" value="RND_pump_MFP"/>
</dbReference>
<feature type="transmembrane region" description="Helical" evidence="3">
    <location>
        <begin position="21"/>
        <end position="38"/>
    </location>
</feature>
<gene>
    <name evidence="5" type="ORF">JYB65_11135</name>
</gene>
<keyword evidence="3" id="KW-0812">Transmembrane</keyword>
<dbReference type="EMBL" id="JAFJZZ010000005">
    <property type="protein sequence ID" value="MBN7773916.1"/>
    <property type="molecule type" value="Genomic_DNA"/>
</dbReference>
<reference evidence="5" key="1">
    <citation type="submission" date="2021-02" db="EMBL/GenBank/DDBJ databases">
        <title>Abyssanaerobacter marinus gen.nov., sp., nov, anaerobic bacterium isolated from the Onnuri vent field of Indian Ocean and suggestion of Mogibacteriaceae fam. nov., and proposal of reclassification of ambiguous this family's genus member.</title>
        <authorList>
            <person name="Kim Y.J."/>
            <person name="Yang J.-A."/>
        </authorList>
    </citation>
    <scope>NUCLEOTIDE SEQUENCE</scope>
    <source>
        <strain evidence="5">DSM 2634</strain>
    </source>
</reference>
<dbReference type="Pfam" id="PF25989">
    <property type="entry name" value="YknX_C"/>
    <property type="match status" value="1"/>
</dbReference>
<dbReference type="PANTHER" id="PTHR30469:SF33">
    <property type="entry name" value="SLR1207 PROTEIN"/>
    <property type="match status" value="1"/>
</dbReference>
<dbReference type="PANTHER" id="PTHR30469">
    <property type="entry name" value="MULTIDRUG RESISTANCE PROTEIN MDTA"/>
    <property type="match status" value="1"/>
</dbReference>
<dbReference type="AlphaFoldDB" id="A0A939DA11"/>
<dbReference type="NCBIfam" id="TIGR01730">
    <property type="entry name" value="RND_mfp"/>
    <property type="match status" value="1"/>
</dbReference>
<dbReference type="Gene3D" id="1.10.287.470">
    <property type="entry name" value="Helix hairpin bin"/>
    <property type="match status" value="1"/>
</dbReference>
<accession>A0A939DA11</accession>
<feature type="region of interest" description="Disordered" evidence="2">
    <location>
        <begin position="367"/>
        <end position="389"/>
    </location>
</feature>
<keyword evidence="6" id="KW-1185">Reference proteome</keyword>
<sequence length="389" mass="41903">MKFNIDLKRFANIKKNKKLPFIIGIALVLAVSLGWIFSNQGVSAETAVAEHGGIQKYVEEIGEVKCKDAVTIYLEGNGLIKSIPVEEDQKVKKGDLLLSMEQEQSAISLENSEKGLNEARAQYAAGEESYQTALKDYNNTKLLSGEGAVSQWELTQKEAALKSAEAARSGYKAVLEQAALSIENNSLALSKQKLLSPIDGKILEKKVEVNAFGVPGTAAFVIGNTENIEIESKILAEDAVDIKIGDKAVITARTNDKQEIKGTVVKIAPTAEDEISSLGVKQKKVAVTIKPLESVVSLKPGSEVDIRVITETKNDVIIIPVGAVFDYQGESCVFTVEEGKTVLRTVKRGIQNESVAEITDGLKAGETVLSSPDNSIEEGMRIKTGPAEK</sequence>
<proteinExistence type="inferred from homology"/>